<proteinExistence type="predicted"/>
<evidence type="ECO:0000313" key="2">
    <source>
        <dbReference type="EMBL" id="CAD8841982.1"/>
    </source>
</evidence>
<feature type="transmembrane region" description="Helical" evidence="1">
    <location>
        <begin position="432"/>
        <end position="449"/>
    </location>
</feature>
<feature type="transmembrane region" description="Helical" evidence="1">
    <location>
        <begin position="522"/>
        <end position="541"/>
    </location>
</feature>
<dbReference type="AlphaFoldDB" id="A0A7S1A417"/>
<feature type="transmembrane region" description="Helical" evidence="1">
    <location>
        <begin position="469"/>
        <end position="486"/>
    </location>
</feature>
<feature type="transmembrane region" description="Helical" evidence="1">
    <location>
        <begin position="147"/>
        <end position="172"/>
    </location>
</feature>
<feature type="transmembrane region" description="Helical" evidence="1">
    <location>
        <begin position="247"/>
        <end position="264"/>
    </location>
</feature>
<accession>A0A7S1A417</accession>
<name>A0A7S1A417_NOCSC</name>
<sequence>MAEEPLPLLSPAERVDDTDILSLQLVVLAEARRNEELLSWPAGLLARAARWSLPVGTELFEEELKSMRQQLRDEKERGSWMNHVSRYSEGSCSQSYQEVWENLRWLPLWFSNLRVVDIVLRLACTQYEPDTRVHFLQNHVVGPAVRVAFWGNIILWSFYAVFPLLALVAGVVERQFGLNDTFWVHSNTGLAKTTKLMLLPYVALLLRVMFHEVKTLVYVLPAQVAMTGPFLPPLTKIIQRRVPSYQGFWVHYVVVLGISLGAHMDLATNALFLSRILATSSDNMRAIQGQWETIWTHSLFSGHFLPFETCVLLMYLLLFGQFLYSLSCSVPLRTDGNPEGSVTLEGLRELLWQRSDFFDVMDRDLERGRRTHGVQRYQTLLDSRTHHQEALEAVAESSRMFSVLFKAWPYKKSLLRLHQYESRHVWIDIKRTVMFLMVFILNESVLQVQLQGSTLEIEKALSGEVDTHLTFSLCLGIFTAWYNLLVKCSQYYMQVRSCLTATGKEVNAELNEKAKFKARASVVIFTGLMAVTTLTLLHATVKVYMVTFQCDCGWNLSFTSSGCVAARGSTCQGTA</sequence>
<dbReference type="EMBL" id="HBFQ01023278">
    <property type="protein sequence ID" value="CAD8841982.1"/>
    <property type="molecule type" value="Transcribed_RNA"/>
</dbReference>
<evidence type="ECO:0000256" key="1">
    <source>
        <dbReference type="SAM" id="Phobius"/>
    </source>
</evidence>
<keyword evidence="1" id="KW-0472">Membrane</keyword>
<keyword evidence="1" id="KW-1133">Transmembrane helix</keyword>
<protein>
    <submittedName>
        <fullName evidence="2">Uncharacterized protein</fullName>
    </submittedName>
</protein>
<gene>
    <name evidence="2" type="ORF">NSCI0253_LOCUS16330</name>
</gene>
<organism evidence="2">
    <name type="scientific">Noctiluca scintillans</name>
    <name type="common">Sea sparkle</name>
    <name type="synonym">Red tide dinoflagellate</name>
    <dbReference type="NCBI Taxonomy" id="2966"/>
    <lineage>
        <taxon>Eukaryota</taxon>
        <taxon>Sar</taxon>
        <taxon>Alveolata</taxon>
        <taxon>Dinophyceae</taxon>
        <taxon>Noctilucales</taxon>
        <taxon>Noctilucaceae</taxon>
        <taxon>Noctiluca</taxon>
    </lineage>
</organism>
<reference evidence="2" key="1">
    <citation type="submission" date="2021-01" db="EMBL/GenBank/DDBJ databases">
        <authorList>
            <person name="Corre E."/>
            <person name="Pelletier E."/>
            <person name="Niang G."/>
            <person name="Scheremetjew M."/>
            <person name="Finn R."/>
            <person name="Kale V."/>
            <person name="Holt S."/>
            <person name="Cochrane G."/>
            <person name="Meng A."/>
            <person name="Brown T."/>
            <person name="Cohen L."/>
        </authorList>
    </citation>
    <scope>NUCLEOTIDE SEQUENCE</scope>
</reference>
<feature type="transmembrane region" description="Helical" evidence="1">
    <location>
        <begin position="304"/>
        <end position="324"/>
    </location>
</feature>
<keyword evidence="1" id="KW-0812">Transmembrane</keyword>